<evidence type="ECO:0000313" key="5">
    <source>
        <dbReference type="Proteomes" id="UP000236664"/>
    </source>
</evidence>
<dbReference type="Proteomes" id="UP000236664">
    <property type="component" value="Unassembled WGS sequence"/>
</dbReference>
<dbReference type="PROSITE" id="PS50088">
    <property type="entry name" value="ANK_REPEAT"/>
    <property type="match status" value="3"/>
</dbReference>
<keyword evidence="2 3" id="KW-0040">ANK repeat</keyword>
<evidence type="ECO:0000313" key="4">
    <source>
        <dbReference type="EMBL" id="PNP84964.1"/>
    </source>
</evidence>
<feature type="repeat" description="ANK" evidence="3">
    <location>
        <begin position="151"/>
        <end position="183"/>
    </location>
</feature>
<feature type="repeat" description="ANK" evidence="3">
    <location>
        <begin position="220"/>
        <end position="252"/>
    </location>
</feature>
<dbReference type="InterPro" id="IPR002110">
    <property type="entry name" value="Ankyrin_rpt"/>
</dbReference>
<evidence type="ECO:0000256" key="1">
    <source>
        <dbReference type="ARBA" id="ARBA00022737"/>
    </source>
</evidence>
<dbReference type="PANTHER" id="PTHR24189:SF50">
    <property type="entry name" value="ANKYRIN REPEAT AND SOCS BOX PROTEIN 2"/>
    <property type="match status" value="1"/>
</dbReference>
<dbReference type="OrthoDB" id="426293at2759"/>
<proteinExistence type="predicted"/>
<dbReference type="Pfam" id="PF12796">
    <property type="entry name" value="Ank_2"/>
    <property type="match status" value="1"/>
</dbReference>
<dbReference type="SMART" id="SM00248">
    <property type="entry name" value="ANK"/>
    <property type="match status" value="5"/>
</dbReference>
<name>A0A2K0WRV8_GIBNY</name>
<comment type="caution">
    <text evidence="4">The sequence shown here is derived from an EMBL/GenBank/DDBJ whole genome shotgun (WGS) entry which is preliminary data.</text>
</comment>
<dbReference type="PANTHER" id="PTHR24189">
    <property type="entry name" value="MYOTROPHIN"/>
    <property type="match status" value="1"/>
</dbReference>
<dbReference type="PROSITE" id="PS50297">
    <property type="entry name" value="ANK_REP_REGION"/>
    <property type="match status" value="3"/>
</dbReference>
<accession>A0A2K0WRV8</accession>
<dbReference type="SUPFAM" id="SSF48403">
    <property type="entry name" value="Ankyrin repeat"/>
    <property type="match status" value="1"/>
</dbReference>
<feature type="repeat" description="ANK" evidence="3">
    <location>
        <begin position="253"/>
        <end position="285"/>
    </location>
</feature>
<keyword evidence="1" id="KW-0677">Repeat</keyword>
<reference evidence="4 5" key="1">
    <citation type="submission" date="2017-06" db="EMBL/GenBank/DDBJ databases">
        <title>Genome of Fusarium nygamai isolate CS10214.</title>
        <authorList>
            <person name="Gardiner D.M."/>
            <person name="Obanor F."/>
            <person name="Kazan K."/>
        </authorList>
    </citation>
    <scope>NUCLEOTIDE SEQUENCE [LARGE SCALE GENOMIC DNA]</scope>
    <source>
        <strain evidence="4 5">CS10214</strain>
    </source>
</reference>
<dbReference type="InterPro" id="IPR036770">
    <property type="entry name" value="Ankyrin_rpt-contain_sf"/>
</dbReference>
<protein>
    <submittedName>
        <fullName evidence="4">Uncharacterized protein</fullName>
    </submittedName>
</protein>
<organism evidence="4 5">
    <name type="scientific">Gibberella nygamai</name>
    <name type="common">Bean root rot disease fungus</name>
    <name type="synonym">Fusarium nygamai</name>
    <dbReference type="NCBI Taxonomy" id="42673"/>
    <lineage>
        <taxon>Eukaryota</taxon>
        <taxon>Fungi</taxon>
        <taxon>Dikarya</taxon>
        <taxon>Ascomycota</taxon>
        <taxon>Pezizomycotina</taxon>
        <taxon>Sordariomycetes</taxon>
        <taxon>Hypocreomycetidae</taxon>
        <taxon>Hypocreales</taxon>
        <taxon>Nectriaceae</taxon>
        <taxon>Fusarium</taxon>
        <taxon>Fusarium fujikuroi species complex</taxon>
    </lineage>
</organism>
<evidence type="ECO:0000256" key="2">
    <source>
        <dbReference type="ARBA" id="ARBA00023043"/>
    </source>
</evidence>
<evidence type="ECO:0000256" key="3">
    <source>
        <dbReference type="PROSITE-ProRule" id="PRU00023"/>
    </source>
</evidence>
<dbReference type="EMBL" id="MTQA01000036">
    <property type="protein sequence ID" value="PNP84964.1"/>
    <property type="molecule type" value="Genomic_DNA"/>
</dbReference>
<dbReference type="STRING" id="42673.A0A2K0WRV8"/>
<dbReference type="Gene3D" id="1.25.40.20">
    <property type="entry name" value="Ankyrin repeat-containing domain"/>
    <property type="match status" value="2"/>
</dbReference>
<keyword evidence="5" id="KW-1185">Reference proteome</keyword>
<dbReference type="Pfam" id="PF00023">
    <property type="entry name" value="Ank"/>
    <property type="match status" value="1"/>
</dbReference>
<dbReference type="AlphaFoldDB" id="A0A2K0WRV8"/>
<gene>
    <name evidence="4" type="ORF">FNYG_01661</name>
</gene>
<sequence>MKQSRDNILYNISAGNLSAVKRIVFENPAAVLDIDFAGNSTLHASVSGFLPWELVLQIWKVLLQAGADPDQVNGDGLSFRHKIANRQLQNDIPLEFQHEVQKLVQISQCLEDIDLSFIHEVVVKRCPIDICPILKSGKADILAQIHSEDRFGMTPLMYAVALGDAKAAGALIEAGASVHKKGPYGRNLVDYAGHLPSKTCATILDLLLAAGADAIDAFPTGWSLLHTAAIRDNVIMIDRLLQAGAQPDCIGPRGNRPIHYAASENSVHAVRLLYEQGADMNALADNGLSSLGVAIQMNATDSQATLLELGADHHITGNWGTYLHVAAYWGNERTFNTLSCIKLKGLDVGARNAKGLTATEVYESCYDKTDELTISFYHLRDSIMSRLPDGYSSEDEAGDADQFFDAYEFLRDDRMC</sequence>
<dbReference type="InterPro" id="IPR050745">
    <property type="entry name" value="Multifunctional_regulatory"/>
</dbReference>